<dbReference type="Pfam" id="PF26182">
    <property type="entry name" value="Ig_NUP210_5th"/>
    <property type="match status" value="1"/>
</dbReference>
<dbReference type="EMBL" id="JAAITS010000039">
    <property type="protein sequence ID" value="NSG86393.1"/>
    <property type="molecule type" value="Genomic_DNA"/>
</dbReference>
<name>A0ABX2HB32_9FIRM</name>
<dbReference type="SMART" id="SM00635">
    <property type="entry name" value="BID_2"/>
    <property type="match status" value="2"/>
</dbReference>
<dbReference type="GeneID" id="69512527"/>
<evidence type="ECO:0000259" key="2">
    <source>
        <dbReference type="SMART" id="SM00635"/>
    </source>
</evidence>
<feature type="domain" description="BIG2" evidence="2">
    <location>
        <begin position="110"/>
        <end position="179"/>
    </location>
</feature>
<proteinExistence type="predicted"/>
<gene>
    <name evidence="3" type="ORF">G5B17_13480</name>
</gene>
<dbReference type="SUPFAM" id="SSF49373">
    <property type="entry name" value="Invasin/intimin cell-adhesion fragments"/>
    <property type="match status" value="2"/>
</dbReference>
<dbReference type="Gene3D" id="2.60.40.1080">
    <property type="match status" value="2"/>
</dbReference>
<evidence type="ECO:0000256" key="1">
    <source>
        <dbReference type="SAM" id="SignalP"/>
    </source>
</evidence>
<dbReference type="Proteomes" id="UP001644719">
    <property type="component" value="Unassembled WGS sequence"/>
</dbReference>
<organism evidence="3 4">
    <name type="scientific">Blautia faecis</name>
    <dbReference type="NCBI Taxonomy" id="871665"/>
    <lineage>
        <taxon>Bacteria</taxon>
        <taxon>Bacillati</taxon>
        <taxon>Bacillota</taxon>
        <taxon>Clostridia</taxon>
        <taxon>Lachnospirales</taxon>
        <taxon>Lachnospiraceae</taxon>
        <taxon>Blautia</taxon>
    </lineage>
</organism>
<reference evidence="3 4" key="1">
    <citation type="journal article" date="2020" name="Cell Host Microbe">
        <title>Functional and Genomic Variation between Human-Derived Isolates of Lachnospiraceae Reveals Inter- and Intra-Species Diversity.</title>
        <authorList>
            <person name="Sorbara M.T."/>
            <person name="Littmann E.R."/>
            <person name="Fontana E."/>
            <person name="Moody T.U."/>
            <person name="Kohout C.E."/>
            <person name="Gjonbalaj M."/>
            <person name="Eaton V."/>
            <person name="Seok R."/>
            <person name="Leiner I.M."/>
            <person name="Pamer E.G."/>
        </authorList>
    </citation>
    <scope>NUCLEOTIDE SEQUENCE [LARGE SCALE GENOMIC DNA]</scope>
    <source>
        <strain evidence="3 4">MSK.17.74</strain>
    </source>
</reference>
<feature type="domain" description="BIG2" evidence="2">
    <location>
        <begin position="38"/>
        <end position="108"/>
    </location>
</feature>
<sequence>MEKKQGFLKKFLVVMIAVFSLTLLSPEVATQLGTMQTVQAAVKISSKSLIMVKGQKKTLKLKGTKKKAKWSSSKKSVATVSSKGVVVGKKKGITVITAKVGSKKYTCKVTVETPKLNKKSVTINVGKTYQLQLTGTRQKISWSSNNQNIVTVSNSGVVLGKKAGKATISAKIGGKVYCCTITVKSNPTVNINLGELTGRIENVKRKPDYQAEVILIPLNGSAKELYLTDTWDWAVADLGEYNKYNIYAGDVYVAGTYTIKNINPGKYVCLIKSDYYDGNNDTEDPDLFDSFFEECLSKQNINYLREYVSGYVYNIYPEIVINPNKTTKLDEYFWYYDAIQDDDDLDDDDLDYDIDNKYD</sequence>
<dbReference type="RefSeq" id="WP_173770047.1">
    <property type="nucleotide sequence ID" value="NZ_JAAIPU010000005.1"/>
</dbReference>
<evidence type="ECO:0000313" key="3">
    <source>
        <dbReference type="EMBL" id="NSG86393.1"/>
    </source>
</evidence>
<dbReference type="InterPro" id="IPR008964">
    <property type="entry name" value="Invasin/intimin_cell_adhesion"/>
</dbReference>
<accession>A0ABX2HB32</accession>
<keyword evidence="4" id="KW-1185">Reference proteome</keyword>
<dbReference type="Pfam" id="PF02368">
    <property type="entry name" value="Big_2"/>
    <property type="match status" value="1"/>
</dbReference>
<feature type="chain" id="PRO_5046876244" evidence="1">
    <location>
        <begin position="30"/>
        <end position="359"/>
    </location>
</feature>
<feature type="signal peptide" evidence="1">
    <location>
        <begin position="1"/>
        <end position="29"/>
    </location>
</feature>
<dbReference type="InterPro" id="IPR003343">
    <property type="entry name" value="Big_2"/>
</dbReference>
<keyword evidence="1" id="KW-0732">Signal</keyword>
<evidence type="ECO:0000313" key="4">
    <source>
        <dbReference type="Proteomes" id="UP001644719"/>
    </source>
</evidence>
<comment type="caution">
    <text evidence="3">The sequence shown here is derived from an EMBL/GenBank/DDBJ whole genome shotgun (WGS) entry which is preliminary data.</text>
</comment>
<protein>
    <submittedName>
        <fullName evidence="3">Ig-like domain-containing protein</fullName>
    </submittedName>
</protein>